<evidence type="ECO:0000313" key="2">
    <source>
        <dbReference type="Proteomes" id="UP000235803"/>
    </source>
</evidence>
<dbReference type="Gene3D" id="3.30.420.130">
    <property type="entry name" value="Dinitrogenase iron-molybdenum cofactor biosynthesis domain"/>
    <property type="match status" value="1"/>
</dbReference>
<dbReference type="EMBL" id="PNRF01000041">
    <property type="protein sequence ID" value="PMR72825.1"/>
    <property type="molecule type" value="Genomic_DNA"/>
</dbReference>
<dbReference type="InterPro" id="IPR036105">
    <property type="entry name" value="DiNase_FeMo-co_biosyn_sf"/>
</dbReference>
<dbReference type="OrthoDB" id="9797941at2"/>
<reference evidence="1 2" key="1">
    <citation type="submission" date="2018-01" db="EMBL/GenBank/DDBJ databases">
        <title>Halomonas endophytica sp. nov., isolated from storage liquid in the stems of Populus euphratica.</title>
        <authorList>
            <person name="Chen C."/>
        </authorList>
    </citation>
    <scope>NUCLEOTIDE SEQUENCE [LARGE SCALE GENOMIC DNA]</scope>
    <source>
        <strain evidence="1 2">MC28</strain>
    </source>
</reference>
<dbReference type="Proteomes" id="UP000235803">
    <property type="component" value="Unassembled WGS sequence"/>
</dbReference>
<accession>A0A2N7TXE2</accession>
<dbReference type="SUPFAM" id="SSF53146">
    <property type="entry name" value="Nitrogenase accessory factor-like"/>
    <property type="match status" value="1"/>
</dbReference>
<name>A0A2N7TXE2_9GAMM</name>
<keyword evidence="2" id="KW-1185">Reference proteome</keyword>
<organism evidence="1 2">
    <name type="scientific">Billgrantia endophytica</name>
    <dbReference type="NCBI Taxonomy" id="2033802"/>
    <lineage>
        <taxon>Bacteria</taxon>
        <taxon>Pseudomonadati</taxon>
        <taxon>Pseudomonadota</taxon>
        <taxon>Gammaproteobacteria</taxon>
        <taxon>Oceanospirillales</taxon>
        <taxon>Halomonadaceae</taxon>
        <taxon>Billgrantia</taxon>
    </lineage>
</organism>
<evidence type="ECO:0000313" key="1">
    <source>
        <dbReference type="EMBL" id="PMR72825.1"/>
    </source>
</evidence>
<proteinExistence type="predicted"/>
<dbReference type="AlphaFoldDB" id="A0A2N7TXE2"/>
<comment type="caution">
    <text evidence="1">The sequence shown here is derived from an EMBL/GenBank/DDBJ whole genome shotgun (WGS) entry which is preliminary data.</text>
</comment>
<sequence length="132" mass="14392">MRIAAASRNGVTLAGHIGKCARWIVYEVTESPLGEPLVTEVERIDLPKELIFHHYKDRQPHPLGNCKAVIGASAGDSFIGKMRKRGIEAVLTAESDPATAVADYARDRLLPPKPRPIGSLICKVHDLLSSDK</sequence>
<gene>
    <name evidence="1" type="ORF">C1H69_19450</name>
</gene>
<dbReference type="RefSeq" id="WP_102655047.1">
    <property type="nucleotide sequence ID" value="NZ_PNRF01000041.1"/>
</dbReference>
<protein>
    <submittedName>
        <fullName evidence="1">Uncharacterized protein</fullName>
    </submittedName>
</protein>